<dbReference type="GO" id="GO:0060070">
    <property type="term" value="P:canonical Wnt signaling pathway"/>
    <property type="evidence" value="ECO:0007669"/>
    <property type="project" value="TreeGrafter"/>
</dbReference>
<dbReference type="AlphaFoldDB" id="A0AAD9Z4G1"/>
<dbReference type="PANTHER" id="PTHR46513">
    <property type="entry name" value="VITELLOGENIN RECEPTOR-LIKE PROTEIN-RELATED-RELATED"/>
    <property type="match status" value="1"/>
</dbReference>
<dbReference type="EMBL" id="JANJYJ010000876">
    <property type="protein sequence ID" value="KAK3170478.1"/>
    <property type="molecule type" value="Genomic_DNA"/>
</dbReference>
<evidence type="ECO:0000313" key="2">
    <source>
        <dbReference type="Proteomes" id="UP001281410"/>
    </source>
</evidence>
<accession>A0AAD9Z4G1</accession>
<sequence length="313" mass="34677">MQTANMAPLTQPKTRIYFLDKGASHGTDGHLKGHIASCNPDGSDMKYIVENIGSAPDGITIDVENEHIYYTNMATLATDSGFISRVDMDGQNNIVIVPQGVTWTPKQIVLELSQPNKKMYWCDREGMRVFRANLDGSDIEILVKNGEGDKDRADATNWCVGISVDQKRGLFYWTQKGPSKGNKGRLFCAGLSMPDGETAENRSDKKLLLDKLPEPIDIDLDIENNVLYYTDRGDPPFGNTINKVDLNTAGEHKKEVLVRKLHEAIGLTLDIRAQKMYFTDLNGSAYSANMDGSDEKVILPDDGDLTGIVCVYH</sequence>
<dbReference type="PANTHER" id="PTHR46513:SF13">
    <property type="entry name" value="EGF-LIKE DOMAIN-CONTAINING PROTEIN"/>
    <property type="match status" value="1"/>
</dbReference>
<dbReference type="SUPFAM" id="SSF63829">
    <property type="entry name" value="Calcium-dependent phosphotriesterase"/>
    <property type="match status" value="1"/>
</dbReference>
<dbReference type="GO" id="GO:0005886">
    <property type="term" value="C:plasma membrane"/>
    <property type="evidence" value="ECO:0007669"/>
    <property type="project" value="TreeGrafter"/>
</dbReference>
<protein>
    <submittedName>
        <fullName evidence="1">Uncharacterized protein</fullName>
    </submittedName>
</protein>
<name>A0AAD9Z4G1_9ROSI</name>
<organism evidence="1 2">
    <name type="scientific">Dipteronia sinensis</name>
    <dbReference type="NCBI Taxonomy" id="43782"/>
    <lineage>
        <taxon>Eukaryota</taxon>
        <taxon>Viridiplantae</taxon>
        <taxon>Streptophyta</taxon>
        <taxon>Embryophyta</taxon>
        <taxon>Tracheophyta</taxon>
        <taxon>Spermatophyta</taxon>
        <taxon>Magnoliopsida</taxon>
        <taxon>eudicotyledons</taxon>
        <taxon>Gunneridae</taxon>
        <taxon>Pentapetalae</taxon>
        <taxon>rosids</taxon>
        <taxon>malvids</taxon>
        <taxon>Sapindales</taxon>
        <taxon>Sapindaceae</taxon>
        <taxon>Hippocastanoideae</taxon>
        <taxon>Acereae</taxon>
        <taxon>Dipteronia</taxon>
    </lineage>
</organism>
<evidence type="ECO:0000313" key="1">
    <source>
        <dbReference type="EMBL" id="KAK3170478.1"/>
    </source>
</evidence>
<gene>
    <name evidence="1" type="ORF">Dsin_033154</name>
</gene>
<dbReference type="Proteomes" id="UP001281410">
    <property type="component" value="Unassembled WGS sequence"/>
</dbReference>
<dbReference type="InterPro" id="IPR000033">
    <property type="entry name" value="LDLR_classB_rpt"/>
</dbReference>
<comment type="caution">
    <text evidence="1">The sequence shown here is derived from an EMBL/GenBank/DDBJ whole genome shotgun (WGS) entry which is preliminary data.</text>
</comment>
<keyword evidence="2" id="KW-1185">Reference proteome</keyword>
<dbReference type="InterPro" id="IPR011042">
    <property type="entry name" value="6-blade_b-propeller_TolB-like"/>
</dbReference>
<dbReference type="GO" id="GO:0042813">
    <property type="term" value="F:Wnt receptor activity"/>
    <property type="evidence" value="ECO:0007669"/>
    <property type="project" value="TreeGrafter"/>
</dbReference>
<dbReference type="InterPro" id="IPR050778">
    <property type="entry name" value="Cueball_EGF_LRP_Nidogen"/>
</dbReference>
<proteinExistence type="predicted"/>
<dbReference type="SMART" id="SM00135">
    <property type="entry name" value="LY"/>
    <property type="match status" value="4"/>
</dbReference>
<reference evidence="1" key="1">
    <citation type="journal article" date="2023" name="Plant J.">
        <title>Genome sequences and population genomics provide insights into the demographic history, inbreeding, and mutation load of two 'living fossil' tree species of Dipteronia.</title>
        <authorList>
            <person name="Feng Y."/>
            <person name="Comes H.P."/>
            <person name="Chen J."/>
            <person name="Zhu S."/>
            <person name="Lu R."/>
            <person name="Zhang X."/>
            <person name="Li P."/>
            <person name="Qiu J."/>
            <person name="Olsen K.M."/>
            <person name="Qiu Y."/>
        </authorList>
    </citation>
    <scope>NUCLEOTIDE SEQUENCE</scope>
    <source>
        <strain evidence="1">NBL</strain>
    </source>
</reference>
<dbReference type="GO" id="GO:0017147">
    <property type="term" value="F:Wnt-protein binding"/>
    <property type="evidence" value="ECO:0007669"/>
    <property type="project" value="TreeGrafter"/>
</dbReference>
<dbReference type="Gene3D" id="2.120.10.30">
    <property type="entry name" value="TolB, C-terminal domain"/>
    <property type="match status" value="2"/>
</dbReference>